<evidence type="ECO:0000256" key="2">
    <source>
        <dbReference type="ARBA" id="ARBA00022519"/>
    </source>
</evidence>
<dbReference type="EMBL" id="JAHQZT010000010">
    <property type="protein sequence ID" value="MBV0933621.1"/>
    <property type="molecule type" value="Genomic_DNA"/>
</dbReference>
<evidence type="ECO:0000259" key="11">
    <source>
        <dbReference type="PROSITE" id="PS50192"/>
    </source>
</evidence>
<evidence type="ECO:0000313" key="13">
    <source>
        <dbReference type="EMBL" id="MBV0933621.1"/>
    </source>
</evidence>
<accession>A0ABS6MBD3</accession>
<organism evidence="13 14">
    <name type="scientific">Marinobacterium weihaiense</name>
    <dbReference type="NCBI Taxonomy" id="2851016"/>
    <lineage>
        <taxon>Bacteria</taxon>
        <taxon>Pseudomonadati</taxon>
        <taxon>Pseudomonadota</taxon>
        <taxon>Gammaproteobacteria</taxon>
        <taxon>Oceanospirillales</taxon>
        <taxon>Oceanospirillaceae</taxon>
        <taxon>Marinobacterium</taxon>
    </lineage>
</organism>
<evidence type="ECO:0000259" key="12">
    <source>
        <dbReference type="PROSITE" id="PS50885"/>
    </source>
</evidence>
<evidence type="ECO:0000313" key="14">
    <source>
        <dbReference type="Proteomes" id="UP000755551"/>
    </source>
</evidence>
<dbReference type="PROSITE" id="PS50192">
    <property type="entry name" value="T_SNARE"/>
    <property type="match status" value="1"/>
</dbReference>
<evidence type="ECO:0000256" key="8">
    <source>
        <dbReference type="PROSITE-ProRule" id="PRU00284"/>
    </source>
</evidence>
<evidence type="ECO:0000259" key="10">
    <source>
        <dbReference type="PROSITE" id="PS50111"/>
    </source>
</evidence>
<keyword evidence="14" id="KW-1185">Reference proteome</keyword>
<keyword evidence="3 9" id="KW-0812">Transmembrane</keyword>
<gene>
    <name evidence="13" type="ORF">KTN04_09755</name>
</gene>
<comment type="caution">
    <text evidence="13">The sequence shown here is derived from an EMBL/GenBank/DDBJ whole genome shotgun (WGS) entry which is preliminary data.</text>
</comment>
<dbReference type="CDD" id="cd11386">
    <property type="entry name" value="MCP_signal"/>
    <property type="match status" value="1"/>
</dbReference>
<keyword evidence="6 8" id="KW-0807">Transducer</keyword>
<dbReference type="SMART" id="SM00283">
    <property type="entry name" value="MA"/>
    <property type="match status" value="1"/>
</dbReference>
<dbReference type="PROSITE" id="PS50885">
    <property type="entry name" value="HAMP"/>
    <property type="match status" value="1"/>
</dbReference>
<protein>
    <submittedName>
        <fullName evidence="13">HAMP domain-containing protein</fullName>
    </submittedName>
</protein>
<keyword evidence="2" id="KW-1003">Cell membrane</keyword>
<comment type="subcellular location">
    <subcellularLocation>
        <location evidence="1">Cell inner membrane</location>
        <topology evidence="1">Multi-pass membrane protein</topology>
    </subcellularLocation>
</comment>
<keyword evidence="4 9" id="KW-1133">Transmembrane helix</keyword>
<dbReference type="InterPro" id="IPR000727">
    <property type="entry name" value="T_SNARE_dom"/>
</dbReference>
<dbReference type="InterPro" id="IPR003660">
    <property type="entry name" value="HAMP_dom"/>
</dbReference>
<dbReference type="Pfam" id="PF00672">
    <property type="entry name" value="HAMP"/>
    <property type="match status" value="1"/>
</dbReference>
<dbReference type="RefSeq" id="WP_217335041.1">
    <property type="nucleotide sequence ID" value="NZ_JAHQZT010000010.1"/>
</dbReference>
<proteinExistence type="inferred from homology"/>
<evidence type="ECO:0000256" key="7">
    <source>
        <dbReference type="ARBA" id="ARBA00029447"/>
    </source>
</evidence>
<sequence>MLERFSIKARVVGGFCILLALVAAVILPGVNADLRGLIASAEERELRVHFQELQGRIDAERRLATAMAVLVASQPHVQKLLAEGAREQVAHEFAQAFARLGNDFGLRQFQFHTPPATSWLRIHRPEKFGDDLSGFRQTVLETNQRHQALAGIERGVAGLGIRGVVPISVEGRHWGSVEFGFSLGSSFLEQFKADTGLDVALMLESNGGFETLASTLDSRVPVTPELLDNAFDGPPQIALAEVSDHPAALYMGALKDYSGKSIGVLTLTMDRSDYIASYEQALWQLMLIILGFLLLGGLVAVLISQSVVRPLKRVQQAMKDISTGEGNLTQRLPVHGNNELTEIAHEFNHFIAQIEQLIKELMRSVASVSSSGSHLFNISEHTLELTNRQRQETTEIATAMNEMAATAEEVARSAAGTADVTRQADQEAMLGREVVEEAISAIHALAEDITSMMSVVRDVESRSERINTILDVIRDIADQTNLLALNAAIEAARAGEQGRGFAVVADEVRALAHRTQNSTAEVNEMISALKEGTGRTVQVIEQSHQQSEKTVATAGQAGEALSAITRAMDEIRDMTAQIASAAEEQTQVSETINASVSRVSTGSEETSTGAADILNSTATIGAELSQLMRTIRRFKVEQDDVTELEVARAAHQAWKLRLRAFLDGTAEIPHEQAVSSHDCDFGRWFYGAGQQRFGRSGTMAAIEQPHDHMHRLIGEIIDAKSRQQVAVAESKYREVCQLSDQVVAHIDALISQAR</sequence>
<dbReference type="Pfam" id="PF00015">
    <property type="entry name" value="MCPsignal"/>
    <property type="match status" value="1"/>
</dbReference>
<dbReference type="SMART" id="SM00304">
    <property type="entry name" value="HAMP"/>
    <property type="match status" value="2"/>
</dbReference>
<feature type="domain" description="T-SNARE coiled-coil homology" evidence="11">
    <location>
        <begin position="551"/>
        <end position="613"/>
    </location>
</feature>
<evidence type="ECO:0000256" key="6">
    <source>
        <dbReference type="ARBA" id="ARBA00023224"/>
    </source>
</evidence>
<dbReference type="InterPro" id="IPR004089">
    <property type="entry name" value="MCPsignal_dom"/>
</dbReference>
<dbReference type="PANTHER" id="PTHR32089">
    <property type="entry name" value="METHYL-ACCEPTING CHEMOTAXIS PROTEIN MCPB"/>
    <property type="match status" value="1"/>
</dbReference>
<dbReference type="InterPro" id="IPR029150">
    <property type="entry name" value="dCache_3"/>
</dbReference>
<reference evidence="13 14" key="1">
    <citation type="submission" date="2021-06" db="EMBL/GenBank/DDBJ databases">
        <title>Bacterium isolated from marine sediment.</title>
        <authorList>
            <person name="Zhu K.-L."/>
            <person name="Du Z.-J."/>
            <person name="Liang Q.-Y."/>
        </authorList>
    </citation>
    <scope>NUCLEOTIDE SEQUENCE [LARGE SCALE GENOMIC DNA]</scope>
    <source>
        <strain evidence="13 14">A346</strain>
    </source>
</reference>
<evidence type="ECO:0000256" key="1">
    <source>
        <dbReference type="ARBA" id="ARBA00004429"/>
    </source>
</evidence>
<feature type="domain" description="HAMP" evidence="12">
    <location>
        <begin position="305"/>
        <end position="359"/>
    </location>
</feature>
<dbReference type="CDD" id="cd06225">
    <property type="entry name" value="HAMP"/>
    <property type="match status" value="1"/>
</dbReference>
<keyword evidence="2" id="KW-0997">Cell inner membrane</keyword>
<feature type="transmembrane region" description="Helical" evidence="9">
    <location>
        <begin position="281"/>
        <end position="303"/>
    </location>
</feature>
<evidence type="ECO:0000256" key="4">
    <source>
        <dbReference type="ARBA" id="ARBA00022989"/>
    </source>
</evidence>
<comment type="similarity">
    <text evidence="7">Belongs to the methyl-accepting chemotaxis (MCP) protein family.</text>
</comment>
<dbReference type="InterPro" id="IPR025991">
    <property type="entry name" value="Chemoreceptor_zinc-bind_dom"/>
</dbReference>
<evidence type="ECO:0000256" key="3">
    <source>
        <dbReference type="ARBA" id="ARBA00022692"/>
    </source>
</evidence>
<keyword evidence="5 9" id="KW-0472">Membrane</keyword>
<dbReference type="PANTHER" id="PTHR32089:SF119">
    <property type="entry name" value="METHYL-ACCEPTING CHEMOTAXIS PROTEIN CTPL"/>
    <property type="match status" value="1"/>
</dbReference>
<dbReference type="Proteomes" id="UP000755551">
    <property type="component" value="Unassembled WGS sequence"/>
</dbReference>
<name>A0ABS6MBD3_9GAMM</name>
<dbReference type="Pfam" id="PF14827">
    <property type="entry name" value="dCache_3"/>
    <property type="match status" value="1"/>
</dbReference>
<evidence type="ECO:0000256" key="5">
    <source>
        <dbReference type="ARBA" id="ARBA00023136"/>
    </source>
</evidence>
<feature type="domain" description="Methyl-accepting transducer" evidence="10">
    <location>
        <begin position="364"/>
        <end position="600"/>
    </location>
</feature>
<dbReference type="PROSITE" id="PS50111">
    <property type="entry name" value="CHEMOTAXIS_TRANSDUC_2"/>
    <property type="match status" value="1"/>
</dbReference>
<dbReference type="Pfam" id="PF13682">
    <property type="entry name" value="CZB"/>
    <property type="match status" value="1"/>
</dbReference>
<evidence type="ECO:0000256" key="9">
    <source>
        <dbReference type="SAM" id="Phobius"/>
    </source>
</evidence>